<dbReference type="SUPFAM" id="SSF48452">
    <property type="entry name" value="TPR-like"/>
    <property type="match status" value="1"/>
</dbReference>
<feature type="compositionally biased region" description="Low complexity" evidence="1">
    <location>
        <begin position="1"/>
        <end position="11"/>
    </location>
</feature>
<gene>
    <name evidence="2" type="ORF">ALECFALPRED_005726</name>
</gene>
<comment type="caution">
    <text evidence="2">The sequence shown here is derived from an EMBL/GenBank/DDBJ whole genome shotgun (WGS) entry which is preliminary data.</text>
</comment>
<keyword evidence="3" id="KW-1185">Reference proteome</keyword>
<dbReference type="InterPro" id="IPR011990">
    <property type="entry name" value="TPR-like_helical_dom_sf"/>
</dbReference>
<reference evidence="2" key="1">
    <citation type="submission" date="2021-03" db="EMBL/GenBank/DDBJ databases">
        <authorList>
            <person name="Tagirdzhanova G."/>
        </authorList>
    </citation>
    <scope>NUCLEOTIDE SEQUENCE</scope>
</reference>
<proteinExistence type="predicted"/>
<feature type="compositionally biased region" description="Pro residues" evidence="1">
    <location>
        <begin position="12"/>
        <end position="23"/>
    </location>
</feature>
<accession>A0A8H3EPS0</accession>
<sequence length="274" mass="30774">MLSSPSNTPSPYSSPLPSQPVHPYPVQLEEKLPYPERKTMATAFTSAEMKASLLQIIDERNRLRAELMHAKSAIIELENQNLEYDHLLSTALSQLQACKSKPTMTITPKTSWIGTWQCSSDYPQLAPIEKDWANGWLQKALTQMPAILGQDSGPHHAINSRLLYSALLQCTGANLQQALANAEEAVTMAVDLSLRELAAKGQFHRALCYHHLGEFANARWCFVLASPIDEPIKECRQKAEENLRELPEDHPPRFVSANFKFYCESKVDNFVRGV</sequence>
<dbReference type="Proteomes" id="UP000664203">
    <property type="component" value="Unassembled WGS sequence"/>
</dbReference>
<dbReference type="OrthoDB" id="3928392at2759"/>
<dbReference type="EMBL" id="CAJPDR010000036">
    <property type="protein sequence ID" value="CAF9909495.1"/>
    <property type="molecule type" value="Genomic_DNA"/>
</dbReference>
<dbReference type="AlphaFoldDB" id="A0A8H3EPS0"/>
<evidence type="ECO:0000256" key="1">
    <source>
        <dbReference type="SAM" id="MobiDB-lite"/>
    </source>
</evidence>
<protein>
    <submittedName>
        <fullName evidence="2">Uncharacterized protein</fullName>
    </submittedName>
</protein>
<feature type="region of interest" description="Disordered" evidence="1">
    <location>
        <begin position="1"/>
        <end position="23"/>
    </location>
</feature>
<evidence type="ECO:0000313" key="3">
    <source>
        <dbReference type="Proteomes" id="UP000664203"/>
    </source>
</evidence>
<name>A0A8H3EPS0_9LECA</name>
<evidence type="ECO:0000313" key="2">
    <source>
        <dbReference type="EMBL" id="CAF9909495.1"/>
    </source>
</evidence>
<organism evidence="2 3">
    <name type="scientific">Alectoria fallacina</name>
    <dbReference type="NCBI Taxonomy" id="1903189"/>
    <lineage>
        <taxon>Eukaryota</taxon>
        <taxon>Fungi</taxon>
        <taxon>Dikarya</taxon>
        <taxon>Ascomycota</taxon>
        <taxon>Pezizomycotina</taxon>
        <taxon>Lecanoromycetes</taxon>
        <taxon>OSLEUM clade</taxon>
        <taxon>Lecanoromycetidae</taxon>
        <taxon>Lecanorales</taxon>
        <taxon>Lecanorineae</taxon>
        <taxon>Parmeliaceae</taxon>
        <taxon>Alectoria</taxon>
    </lineage>
</organism>